<sequence>MEGYWAFAWVQIIAHNWSSLGWRFALVSLLIAAGIFHLDISLISETVPWWLASLTVLVPLMAWLFDTRRTAILQGVLSLLILVLMLGGLGWLAIPMQPRDLMFGGVVVLTMLTSNLVHVLGTILREMARGQFQDDAVAEALKHNAAPIILANLTTLLGFWVVAWWSPDFKALAWVVTAGALMSLWVTLTWLPWLLLRYRLEFRVGHYSDRHGFSRLVRWMKVHPSLTRLLGIAGMVALIVANAVVFWKAFESVSSILVMLAVVWLLLWLAWRQVGTATVAVLMNWLAVSLVAALLLVLDLSVSTLAMIVPLGLVIDDAIHFFTRMVRAGRVGLFDTRELRIRFALGSVGRTIWMTSLLVIAALSPLWFSGDPVLQQTILVTALALLVATWLLIVWYPAFLISRDK</sequence>
<accession>A0A1N6F7W4</accession>
<feature type="transmembrane region" description="Helical" evidence="2">
    <location>
        <begin position="226"/>
        <end position="247"/>
    </location>
</feature>
<feature type="transmembrane region" description="Helical" evidence="2">
    <location>
        <begin position="171"/>
        <end position="196"/>
    </location>
</feature>
<reference evidence="3 4" key="1">
    <citation type="submission" date="2016-11" db="EMBL/GenBank/DDBJ databases">
        <authorList>
            <person name="Jaros S."/>
            <person name="Januszkiewicz K."/>
            <person name="Wedrychowicz H."/>
        </authorList>
    </citation>
    <scope>NUCLEOTIDE SEQUENCE [LARGE SCALE GENOMIC DNA]</scope>
    <source>
        <strain evidence="3 4">DSM 17737</strain>
    </source>
</reference>
<dbReference type="AlphaFoldDB" id="A0A1N6F7W4"/>
<dbReference type="Gene3D" id="1.20.1640.10">
    <property type="entry name" value="Multidrug efflux transporter AcrB transmembrane domain"/>
    <property type="match status" value="2"/>
</dbReference>
<proteinExistence type="inferred from homology"/>
<dbReference type="PANTHER" id="PTHR33406:SF6">
    <property type="entry name" value="MEMBRANE PROTEIN YDGH-RELATED"/>
    <property type="match status" value="1"/>
</dbReference>
<keyword evidence="2" id="KW-0472">Membrane</keyword>
<comment type="similarity">
    <text evidence="1">Belongs to the resistance-nodulation-cell division (RND) (TC 2.A.6) family. MmpL subfamily.</text>
</comment>
<name>A0A1N6F7W4_9GAMM</name>
<evidence type="ECO:0000256" key="2">
    <source>
        <dbReference type="SAM" id="Phobius"/>
    </source>
</evidence>
<dbReference type="STRING" id="364032.SAMN05443662_0958"/>
<dbReference type="InterPro" id="IPR050545">
    <property type="entry name" value="Mycobact_MmpL"/>
</dbReference>
<dbReference type="GO" id="GO:0005886">
    <property type="term" value="C:plasma membrane"/>
    <property type="evidence" value="ECO:0007669"/>
    <property type="project" value="TreeGrafter"/>
</dbReference>
<dbReference type="OrthoDB" id="9803781at2"/>
<feature type="transmembrane region" description="Helical" evidence="2">
    <location>
        <begin position="20"/>
        <end position="43"/>
    </location>
</feature>
<dbReference type="Proteomes" id="UP000198461">
    <property type="component" value="Unassembled WGS sequence"/>
</dbReference>
<feature type="transmembrane region" description="Helical" evidence="2">
    <location>
        <begin position="49"/>
        <end position="65"/>
    </location>
</feature>
<feature type="transmembrane region" description="Helical" evidence="2">
    <location>
        <begin position="304"/>
        <end position="322"/>
    </location>
</feature>
<keyword evidence="2" id="KW-0812">Transmembrane</keyword>
<evidence type="ECO:0000313" key="3">
    <source>
        <dbReference type="EMBL" id="SIN91306.1"/>
    </source>
</evidence>
<feature type="transmembrane region" description="Helical" evidence="2">
    <location>
        <begin position="343"/>
        <end position="366"/>
    </location>
</feature>
<keyword evidence="4" id="KW-1185">Reference proteome</keyword>
<dbReference type="PANTHER" id="PTHR33406">
    <property type="entry name" value="MEMBRANE PROTEIN MJ1562-RELATED"/>
    <property type="match status" value="1"/>
</dbReference>
<protein>
    <submittedName>
        <fullName evidence="3">Uncharacterized protein</fullName>
    </submittedName>
</protein>
<gene>
    <name evidence="3" type="ORF">SAMN05443662_0958</name>
</gene>
<feature type="transmembrane region" description="Helical" evidence="2">
    <location>
        <begin position="101"/>
        <end position="124"/>
    </location>
</feature>
<dbReference type="RefSeq" id="WP_074201238.1">
    <property type="nucleotide sequence ID" value="NZ_FSRE01000002.1"/>
</dbReference>
<feature type="transmembrane region" description="Helical" evidence="2">
    <location>
        <begin position="278"/>
        <end position="298"/>
    </location>
</feature>
<feature type="transmembrane region" description="Helical" evidence="2">
    <location>
        <begin position="378"/>
        <end position="401"/>
    </location>
</feature>
<keyword evidence="2" id="KW-1133">Transmembrane helix</keyword>
<feature type="transmembrane region" description="Helical" evidence="2">
    <location>
        <begin position="72"/>
        <end position="95"/>
    </location>
</feature>
<organism evidence="3 4">
    <name type="scientific">Sulfurivirga caldicuralii</name>
    <dbReference type="NCBI Taxonomy" id="364032"/>
    <lineage>
        <taxon>Bacteria</taxon>
        <taxon>Pseudomonadati</taxon>
        <taxon>Pseudomonadota</taxon>
        <taxon>Gammaproteobacteria</taxon>
        <taxon>Thiotrichales</taxon>
        <taxon>Piscirickettsiaceae</taxon>
        <taxon>Sulfurivirga</taxon>
    </lineage>
</organism>
<dbReference type="EMBL" id="FSRE01000002">
    <property type="protein sequence ID" value="SIN91306.1"/>
    <property type="molecule type" value="Genomic_DNA"/>
</dbReference>
<dbReference type="SUPFAM" id="SSF82866">
    <property type="entry name" value="Multidrug efflux transporter AcrB transmembrane domain"/>
    <property type="match status" value="2"/>
</dbReference>
<feature type="transmembrane region" description="Helical" evidence="2">
    <location>
        <begin position="253"/>
        <end position="271"/>
    </location>
</feature>
<evidence type="ECO:0000313" key="4">
    <source>
        <dbReference type="Proteomes" id="UP000198461"/>
    </source>
</evidence>
<evidence type="ECO:0000256" key="1">
    <source>
        <dbReference type="ARBA" id="ARBA00010157"/>
    </source>
</evidence>
<feature type="transmembrane region" description="Helical" evidence="2">
    <location>
        <begin position="145"/>
        <end position="165"/>
    </location>
</feature>